<dbReference type="SUPFAM" id="SSF53335">
    <property type="entry name" value="S-adenosyl-L-methionine-dependent methyltransferases"/>
    <property type="match status" value="1"/>
</dbReference>
<evidence type="ECO:0000256" key="1">
    <source>
        <dbReference type="ARBA" id="ARBA00004173"/>
    </source>
</evidence>
<sequence length="387" mass="41462">MVPASDAGGSIPFSEFVDRALYDPVAGFYATGGRAGGRGDFLTSPEVGPLFGAVISRALDEWWHELGDPDPFVLVEVGAGPGTLARSIRLAGPECAGVLLHVLVERAPGQRLLHEAHLAGWVGERSGEELQAFVLRGLVGTGPVFVSAPEPPESFDGIVFANELLDNLAFDIVRVRPGDDDGEGVVEALEVAIDEDGLCEFVVRALDRPGDTATRELAAKTDSGGTGSWFPLQAQAIGWIADMRSRIGDGRLVVIDYASTTKELAARPDFGWMRTFRGHERGSHPLDSPGSQDITVDVALDQIQMDVSANVVESQSDFLERFGIDELVDEGRRVWEANPHAPGLNEIRGRSRIREAEALLEGGGLGGFTVMQWIVAGKPDEADETGR</sequence>
<keyword evidence="3" id="KW-0808">Transferase</keyword>
<gene>
    <name evidence="5" type="ORF">UFOPK1835_00203</name>
</gene>
<organism evidence="5">
    <name type="scientific">freshwater metagenome</name>
    <dbReference type="NCBI Taxonomy" id="449393"/>
    <lineage>
        <taxon>unclassified sequences</taxon>
        <taxon>metagenomes</taxon>
        <taxon>ecological metagenomes</taxon>
    </lineage>
</organism>
<dbReference type="GO" id="GO:0005739">
    <property type="term" value="C:mitochondrion"/>
    <property type="evidence" value="ECO:0007669"/>
    <property type="project" value="UniProtKB-SubCell"/>
</dbReference>
<dbReference type="Gene3D" id="3.40.50.12710">
    <property type="match status" value="1"/>
</dbReference>
<dbReference type="GO" id="GO:0035243">
    <property type="term" value="F:protein-arginine omega-N symmetric methyltransferase activity"/>
    <property type="evidence" value="ECO:0007669"/>
    <property type="project" value="TreeGrafter"/>
</dbReference>
<evidence type="ECO:0000256" key="2">
    <source>
        <dbReference type="ARBA" id="ARBA00022603"/>
    </source>
</evidence>
<dbReference type="EMBL" id="CAEZUP010000005">
    <property type="protein sequence ID" value="CAB4598297.1"/>
    <property type="molecule type" value="Genomic_DNA"/>
</dbReference>
<protein>
    <submittedName>
        <fullName evidence="5">Unannotated protein</fullName>
    </submittedName>
</protein>
<name>A0A6J6GAU8_9ZZZZ</name>
<dbReference type="InterPro" id="IPR038375">
    <property type="entry name" value="NDUFAF7_sf"/>
</dbReference>
<evidence type="ECO:0000256" key="4">
    <source>
        <dbReference type="ARBA" id="ARBA00023128"/>
    </source>
</evidence>
<evidence type="ECO:0000256" key="3">
    <source>
        <dbReference type="ARBA" id="ARBA00022679"/>
    </source>
</evidence>
<dbReference type="PANTHER" id="PTHR12049:SF7">
    <property type="entry name" value="PROTEIN ARGININE METHYLTRANSFERASE NDUFAF7, MITOCHONDRIAL"/>
    <property type="match status" value="1"/>
</dbReference>
<accession>A0A6J6GAU8</accession>
<dbReference type="InterPro" id="IPR029063">
    <property type="entry name" value="SAM-dependent_MTases_sf"/>
</dbReference>
<dbReference type="AlphaFoldDB" id="A0A6J6GAU8"/>
<dbReference type="PANTHER" id="PTHR12049">
    <property type="entry name" value="PROTEIN ARGININE METHYLTRANSFERASE NDUFAF7, MITOCHONDRIAL"/>
    <property type="match status" value="1"/>
</dbReference>
<comment type="subcellular location">
    <subcellularLocation>
        <location evidence="1">Mitochondrion</location>
    </subcellularLocation>
</comment>
<dbReference type="Pfam" id="PF02636">
    <property type="entry name" value="Methyltransf_28"/>
    <property type="match status" value="1"/>
</dbReference>
<reference evidence="5" key="1">
    <citation type="submission" date="2020-05" db="EMBL/GenBank/DDBJ databases">
        <authorList>
            <person name="Chiriac C."/>
            <person name="Salcher M."/>
            <person name="Ghai R."/>
            <person name="Kavagutti S V."/>
        </authorList>
    </citation>
    <scope>NUCLEOTIDE SEQUENCE</scope>
</reference>
<dbReference type="GO" id="GO:0032259">
    <property type="term" value="P:methylation"/>
    <property type="evidence" value="ECO:0007669"/>
    <property type="project" value="UniProtKB-KW"/>
</dbReference>
<dbReference type="InterPro" id="IPR003788">
    <property type="entry name" value="NDUFAF7"/>
</dbReference>
<keyword evidence="4" id="KW-0496">Mitochondrion</keyword>
<keyword evidence="2" id="KW-0489">Methyltransferase</keyword>
<proteinExistence type="predicted"/>
<evidence type="ECO:0000313" key="5">
    <source>
        <dbReference type="EMBL" id="CAB4598297.1"/>
    </source>
</evidence>